<evidence type="ECO:0000313" key="3">
    <source>
        <dbReference type="EMBL" id="PHM54236.1"/>
    </source>
</evidence>
<feature type="transmembrane region" description="Helical" evidence="1">
    <location>
        <begin position="46"/>
        <end position="65"/>
    </location>
</feature>
<name>A0A2G0Q4U1_XENHO</name>
<dbReference type="Proteomes" id="UP000094600">
    <property type="component" value="Chromosome"/>
</dbReference>
<dbReference type="KEGG" id="xho:A9255_05750"/>
<evidence type="ECO:0000313" key="2">
    <source>
        <dbReference type="EMBL" id="AOM40125.1"/>
    </source>
</evidence>
<dbReference type="EMBL" id="NJAI01000005">
    <property type="protein sequence ID" value="PHM54236.1"/>
    <property type="molecule type" value="Genomic_DNA"/>
</dbReference>
<reference evidence="3 5" key="2">
    <citation type="journal article" date="2017" name="Nat. Microbiol.">
        <title>Natural product diversity associated with the nematode symbionts Photorhabdus and Xenorhabdus.</title>
        <authorList>
            <person name="Tobias N.J."/>
            <person name="Wolff H."/>
            <person name="Djahanschiri B."/>
            <person name="Grundmann F."/>
            <person name="Kronenwerth M."/>
            <person name="Shi Y.M."/>
            <person name="Simonyi S."/>
            <person name="Grun P."/>
            <person name="Shapiro-Ilan D."/>
            <person name="Pidot S.J."/>
            <person name="Stinear T.P."/>
            <person name="Ebersberger I."/>
            <person name="Bode H.B."/>
        </authorList>
    </citation>
    <scope>NUCLEOTIDE SEQUENCE [LARGE SCALE GENOMIC DNA]</scope>
    <source>
        <strain evidence="3 5">DSM 17903</strain>
    </source>
</reference>
<protein>
    <submittedName>
        <fullName evidence="3">Uncharacterized protein</fullName>
    </submittedName>
</protein>
<feature type="transmembrane region" description="Helical" evidence="1">
    <location>
        <begin position="21"/>
        <end position="40"/>
    </location>
</feature>
<dbReference type="AlphaFoldDB" id="A0A2G0Q4U1"/>
<evidence type="ECO:0000313" key="5">
    <source>
        <dbReference type="Proteomes" id="UP000225433"/>
    </source>
</evidence>
<evidence type="ECO:0000313" key="4">
    <source>
        <dbReference type="Proteomes" id="UP000094600"/>
    </source>
</evidence>
<organism evidence="3 5">
    <name type="scientific">Xenorhabdus hominickii</name>
    <dbReference type="NCBI Taxonomy" id="351679"/>
    <lineage>
        <taxon>Bacteria</taxon>
        <taxon>Pseudomonadati</taxon>
        <taxon>Pseudomonadota</taxon>
        <taxon>Gammaproteobacteria</taxon>
        <taxon>Enterobacterales</taxon>
        <taxon>Morganellaceae</taxon>
        <taxon>Xenorhabdus</taxon>
    </lineage>
</organism>
<reference evidence="2 4" key="1">
    <citation type="submission" date="2016-06" db="EMBL/GenBank/DDBJ databases">
        <title>Bacterial characters and pathogenicity of Xenorhabdus hominickii from an entomopathogenic nematode, Steinernema monticolum.</title>
        <authorList>
            <person name="Park Y."/>
            <person name="Kim Y."/>
        </authorList>
    </citation>
    <scope>NUCLEOTIDE SEQUENCE [LARGE SCALE GENOMIC DNA]</scope>
    <source>
        <strain evidence="2 4">ANU1</strain>
    </source>
</reference>
<gene>
    <name evidence="2" type="ORF">A9255_05750</name>
    <name evidence="3" type="ORF">Xhom_03312</name>
</gene>
<evidence type="ECO:0000256" key="1">
    <source>
        <dbReference type="SAM" id="Phobius"/>
    </source>
</evidence>
<dbReference type="EMBL" id="CP016176">
    <property type="protein sequence ID" value="AOM40125.1"/>
    <property type="molecule type" value="Genomic_DNA"/>
</dbReference>
<accession>A0A2G0Q4U1</accession>
<dbReference type="STRING" id="351679.A9255_05750"/>
<keyword evidence="4" id="KW-1185">Reference proteome</keyword>
<keyword evidence="1" id="KW-1133">Transmembrane helix</keyword>
<dbReference type="Proteomes" id="UP000225433">
    <property type="component" value="Unassembled WGS sequence"/>
</dbReference>
<sequence length="86" mass="10395">MFLQWIKRALIWMIKDIFNDIRWMVSAMFGLFALIGLFVAHEFKLALFFFVLAVIPCFPEIWRFLKARINNKNRWFLKTNSVYLSS</sequence>
<keyword evidence="1" id="KW-0472">Membrane</keyword>
<keyword evidence="1" id="KW-0812">Transmembrane</keyword>
<proteinExistence type="predicted"/>